<evidence type="ECO:0000313" key="2">
    <source>
        <dbReference type="EMBL" id="GAA0255651.1"/>
    </source>
</evidence>
<reference evidence="3" key="1">
    <citation type="journal article" date="2019" name="Int. J. Syst. Evol. Microbiol.">
        <title>The Global Catalogue of Microorganisms (GCM) 10K type strain sequencing project: providing services to taxonomists for standard genome sequencing and annotation.</title>
        <authorList>
            <consortium name="The Broad Institute Genomics Platform"/>
            <consortium name="The Broad Institute Genome Sequencing Center for Infectious Disease"/>
            <person name="Wu L."/>
            <person name="Ma J."/>
        </authorList>
    </citation>
    <scope>NUCLEOTIDE SEQUENCE [LARGE SCALE GENOMIC DNA]</scope>
    <source>
        <strain evidence="3">JCM 10425</strain>
    </source>
</reference>
<dbReference type="Proteomes" id="UP001500967">
    <property type="component" value="Unassembled WGS sequence"/>
</dbReference>
<dbReference type="SMART" id="SM00901">
    <property type="entry name" value="FRG"/>
    <property type="match status" value="1"/>
</dbReference>
<comment type="caution">
    <text evidence="2">The sequence shown here is derived from an EMBL/GenBank/DDBJ whole genome shotgun (WGS) entry which is preliminary data.</text>
</comment>
<dbReference type="InterPro" id="IPR014966">
    <property type="entry name" value="FRG-dom"/>
</dbReference>
<protein>
    <recommendedName>
        <fullName evidence="1">FRG domain-containing protein</fullName>
    </recommendedName>
</protein>
<dbReference type="RefSeq" id="WP_344650955.1">
    <property type="nucleotide sequence ID" value="NZ_BAAAGX010000017.1"/>
</dbReference>
<proteinExistence type="predicted"/>
<dbReference type="Pfam" id="PF08867">
    <property type="entry name" value="FRG"/>
    <property type="match status" value="1"/>
</dbReference>
<sequence length="243" mass="27627">MAATPPKEIESVADLLQHLKSSAGDEKLWFRGHINEAWELKPSVARRREYLNAELDMIRLFKQDAYPRLRERPETAWEWVFLAQHHGIPTRLLDWSENPLIGLYFATERSEIDDTEPGRLWILRPEELNQRSFGQPRILLFDHDPVLDGYLPEKVPHGANTDPLAGIASRSFGRIVAQSGTFTVNHKQQTALEKVHDGECVDSFLIPAWSKEGIRGELQSLGITAASVYPELSTLGAYVRSLY</sequence>
<name>A0ABP3E9I0_9ACTN</name>
<gene>
    <name evidence="2" type="ORF">GCM10009539_46090</name>
</gene>
<dbReference type="EMBL" id="BAAAGX010000017">
    <property type="protein sequence ID" value="GAA0255651.1"/>
    <property type="molecule type" value="Genomic_DNA"/>
</dbReference>
<evidence type="ECO:0000313" key="3">
    <source>
        <dbReference type="Proteomes" id="UP001500967"/>
    </source>
</evidence>
<feature type="domain" description="FRG" evidence="1">
    <location>
        <begin position="24"/>
        <end position="121"/>
    </location>
</feature>
<keyword evidence="3" id="KW-1185">Reference proteome</keyword>
<evidence type="ECO:0000259" key="1">
    <source>
        <dbReference type="SMART" id="SM00901"/>
    </source>
</evidence>
<accession>A0ABP3E9I0</accession>
<organism evidence="2 3">
    <name type="scientific">Cryptosporangium japonicum</name>
    <dbReference type="NCBI Taxonomy" id="80872"/>
    <lineage>
        <taxon>Bacteria</taxon>
        <taxon>Bacillati</taxon>
        <taxon>Actinomycetota</taxon>
        <taxon>Actinomycetes</taxon>
        <taxon>Cryptosporangiales</taxon>
        <taxon>Cryptosporangiaceae</taxon>
        <taxon>Cryptosporangium</taxon>
    </lineage>
</organism>